<dbReference type="Proteomes" id="UP000271974">
    <property type="component" value="Unassembled WGS sequence"/>
</dbReference>
<dbReference type="OrthoDB" id="6086646at2759"/>
<gene>
    <name evidence="1" type="ORF">EGW08_006714</name>
</gene>
<dbReference type="EMBL" id="RQTK01000167">
    <property type="protein sequence ID" value="RUS85506.1"/>
    <property type="molecule type" value="Genomic_DNA"/>
</dbReference>
<sequence>MMQRGPRFPPPSARLIRLEEGPPMFRMLGYADRSNLMSDLADTKPTGFYGPFSIAWPHDQQSVHVGPGRFGLPSQPLAFTTVYWDDNASGGRKRQMRVPRRPYMRLRRGAGLPTRPEAEAFPEMAVPGTGVLSRFRDSGYTDHTRLDAPFVEGSDRCNCPTRCTGLYE</sequence>
<comment type="caution">
    <text evidence="1">The sequence shown here is derived from an EMBL/GenBank/DDBJ whole genome shotgun (WGS) entry which is preliminary data.</text>
</comment>
<accession>A0A3S1HT02</accession>
<dbReference type="AlphaFoldDB" id="A0A3S1HT02"/>
<evidence type="ECO:0000313" key="1">
    <source>
        <dbReference type="EMBL" id="RUS85506.1"/>
    </source>
</evidence>
<proteinExistence type="predicted"/>
<organism evidence="1 2">
    <name type="scientific">Elysia chlorotica</name>
    <name type="common">Eastern emerald elysia</name>
    <name type="synonym">Sea slug</name>
    <dbReference type="NCBI Taxonomy" id="188477"/>
    <lineage>
        <taxon>Eukaryota</taxon>
        <taxon>Metazoa</taxon>
        <taxon>Spiralia</taxon>
        <taxon>Lophotrochozoa</taxon>
        <taxon>Mollusca</taxon>
        <taxon>Gastropoda</taxon>
        <taxon>Heterobranchia</taxon>
        <taxon>Euthyneura</taxon>
        <taxon>Panpulmonata</taxon>
        <taxon>Sacoglossa</taxon>
        <taxon>Placobranchoidea</taxon>
        <taxon>Plakobranchidae</taxon>
        <taxon>Elysia</taxon>
    </lineage>
</organism>
<evidence type="ECO:0000313" key="2">
    <source>
        <dbReference type="Proteomes" id="UP000271974"/>
    </source>
</evidence>
<keyword evidence="2" id="KW-1185">Reference proteome</keyword>
<name>A0A3S1HT02_ELYCH</name>
<protein>
    <submittedName>
        <fullName evidence="1">Uncharacterized protein</fullName>
    </submittedName>
</protein>
<reference evidence="1 2" key="1">
    <citation type="submission" date="2019-01" db="EMBL/GenBank/DDBJ databases">
        <title>A draft genome assembly of the solar-powered sea slug Elysia chlorotica.</title>
        <authorList>
            <person name="Cai H."/>
            <person name="Li Q."/>
            <person name="Fang X."/>
            <person name="Li J."/>
            <person name="Curtis N.E."/>
            <person name="Altenburger A."/>
            <person name="Shibata T."/>
            <person name="Feng M."/>
            <person name="Maeda T."/>
            <person name="Schwartz J.A."/>
            <person name="Shigenobu S."/>
            <person name="Lundholm N."/>
            <person name="Nishiyama T."/>
            <person name="Yang H."/>
            <person name="Hasebe M."/>
            <person name="Li S."/>
            <person name="Pierce S.K."/>
            <person name="Wang J."/>
        </authorList>
    </citation>
    <scope>NUCLEOTIDE SEQUENCE [LARGE SCALE GENOMIC DNA]</scope>
    <source>
        <strain evidence="1">EC2010</strain>
        <tissue evidence="1">Whole organism of an adult</tissue>
    </source>
</reference>